<protein>
    <submittedName>
        <fullName evidence="1">Uncharacterized protein</fullName>
    </submittedName>
</protein>
<dbReference type="AlphaFoldDB" id="A0A9K3PAD6"/>
<sequence>MNQQRLVQSTVLSRRFSPSTYRRLAKQDAKPSSALPQPQPSVLHRIFTPKRVRVLKKMGAGLAVSSVPIFIWWKWAVDQRHGKLEEVRTKVRVPNVQTIDDLMIERCRPGDVLLFDRRWEHCAAGPLAALVCIVGRALLCTEDPNKVMTDGKYDHCGIVVPGYKKHKGDEFDPSNLLLLEATAGEGIVARPLLTRLEMSESRSVVLLPLALPGERRNDQFYEASPSVIATEQIVRKKLEEFRDAWVKTSQEMKYQRAHSTLGLVGALAYAFGYHTENAGPTSPSAWFVTKALAEAKIAQNVSERNIKEAKVEDFLRDYRFQDHDVIRLRPGWRFLPPVSFREN</sequence>
<comment type="caution">
    <text evidence="1">The sequence shown here is derived from an EMBL/GenBank/DDBJ whole genome shotgun (WGS) entry which is preliminary data.</text>
</comment>
<gene>
    <name evidence="1" type="ORF">IV203_023936</name>
</gene>
<keyword evidence="2" id="KW-1185">Reference proteome</keyword>
<reference evidence="1" key="1">
    <citation type="journal article" date="2021" name="Sci. Rep.">
        <title>Diploid genomic architecture of Nitzschia inconspicua, an elite biomass production diatom.</title>
        <authorList>
            <person name="Oliver A."/>
            <person name="Podell S."/>
            <person name="Pinowska A."/>
            <person name="Traller J.C."/>
            <person name="Smith S.R."/>
            <person name="McClure R."/>
            <person name="Beliaev A."/>
            <person name="Bohutskyi P."/>
            <person name="Hill E.A."/>
            <person name="Rabines A."/>
            <person name="Zheng H."/>
            <person name="Allen L.Z."/>
            <person name="Kuo A."/>
            <person name="Grigoriev I.V."/>
            <person name="Allen A.E."/>
            <person name="Hazlebeck D."/>
            <person name="Allen E.E."/>
        </authorList>
    </citation>
    <scope>NUCLEOTIDE SEQUENCE</scope>
    <source>
        <strain evidence="1">Hildebrandi</strain>
    </source>
</reference>
<dbReference type="OrthoDB" id="40923at2759"/>
<dbReference type="EMBL" id="JAGRRH010000027">
    <property type="protein sequence ID" value="KAG7340393.1"/>
    <property type="molecule type" value="Genomic_DNA"/>
</dbReference>
<organism evidence="1 2">
    <name type="scientific">Nitzschia inconspicua</name>
    <dbReference type="NCBI Taxonomy" id="303405"/>
    <lineage>
        <taxon>Eukaryota</taxon>
        <taxon>Sar</taxon>
        <taxon>Stramenopiles</taxon>
        <taxon>Ochrophyta</taxon>
        <taxon>Bacillariophyta</taxon>
        <taxon>Bacillariophyceae</taxon>
        <taxon>Bacillariophycidae</taxon>
        <taxon>Bacillariales</taxon>
        <taxon>Bacillariaceae</taxon>
        <taxon>Nitzschia</taxon>
    </lineage>
</organism>
<dbReference type="Proteomes" id="UP000693970">
    <property type="component" value="Unassembled WGS sequence"/>
</dbReference>
<reference evidence="1" key="2">
    <citation type="submission" date="2021-04" db="EMBL/GenBank/DDBJ databases">
        <authorList>
            <person name="Podell S."/>
        </authorList>
    </citation>
    <scope>NUCLEOTIDE SEQUENCE</scope>
    <source>
        <strain evidence="1">Hildebrandi</strain>
    </source>
</reference>
<evidence type="ECO:0000313" key="2">
    <source>
        <dbReference type="Proteomes" id="UP000693970"/>
    </source>
</evidence>
<name>A0A9K3PAD6_9STRA</name>
<evidence type="ECO:0000313" key="1">
    <source>
        <dbReference type="EMBL" id="KAG7340393.1"/>
    </source>
</evidence>
<proteinExistence type="predicted"/>
<accession>A0A9K3PAD6</accession>